<dbReference type="InterPro" id="IPR002789">
    <property type="entry name" value="HerA_central"/>
</dbReference>
<dbReference type="InterPro" id="IPR027417">
    <property type="entry name" value="P-loop_NTPase"/>
</dbReference>
<dbReference type="Gene3D" id="3.40.50.300">
    <property type="entry name" value="P-loop containing nucleotide triphosphate hydrolases"/>
    <property type="match status" value="2"/>
</dbReference>
<dbReference type="PANTHER" id="PTHR42957:SF1">
    <property type="entry name" value="HELICASE MJ1565-RELATED"/>
    <property type="match status" value="1"/>
</dbReference>
<feature type="domain" description="Helicase HerA central" evidence="1">
    <location>
        <begin position="157"/>
        <end position="412"/>
    </location>
</feature>
<evidence type="ECO:0000313" key="2">
    <source>
        <dbReference type="EMBL" id="NUB20707.1"/>
    </source>
</evidence>
<dbReference type="EMBL" id="WHOR01000115">
    <property type="protein sequence ID" value="NUB20707.1"/>
    <property type="molecule type" value="Genomic_DNA"/>
</dbReference>
<dbReference type="InterPro" id="IPR008571">
    <property type="entry name" value="HerA-like"/>
</dbReference>
<gene>
    <name evidence="2" type="ORF">GBZ26_16045</name>
</gene>
<dbReference type="Pfam" id="PF01935">
    <property type="entry name" value="DUF87"/>
    <property type="match status" value="1"/>
</dbReference>
<evidence type="ECO:0000313" key="3">
    <source>
        <dbReference type="Proteomes" id="UP000639419"/>
    </source>
</evidence>
<dbReference type="CDD" id="cd01127">
    <property type="entry name" value="TrwB_TraG_TraD_VirD4"/>
    <property type="match status" value="1"/>
</dbReference>
<dbReference type="RefSeq" id="WP_174439699.1">
    <property type="nucleotide sequence ID" value="NZ_BAABCC010000004.1"/>
</dbReference>
<dbReference type="PANTHER" id="PTHR42957">
    <property type="entry name" value="HELICASE MJ1565-RELATED"/>
    <property type="match status" value="1"/>
</dbReference>
<keyword evidence="3" id="KW-1185">Reference proteome</keyword>
<accession>A0ABX2KZF6</accession>
<organism evidence="2 3">
    <name type="scientific">Azospirillum formosense</name>
    <dbReference type="NCBI Taxonomy" id="861533"/>
    <lineage>
        <taxon>Bacteria</taxon>
        <taxon>Pseudomonadati</taxon>
        <taxon>Pseudomonadota</taxon>
        <taxon>Alphaproteobacteria</taxon>
        <taxon>Rhodospirillales</taxon>
        <taxon>Azospirillaceae</taxon>
        <taxon>Azospirillum</taxon>
    </lineage>
</organism>
<comment type="caution">
    <text evidence="2">The sequence shown here is derived from an EMBL/GenBank/DDBJ whole genome shotgun (WGS) entry which is preliminary data.</text>
</comment>
<reference evidence="2 3" key="1">
    <citation type="submission" date="2019-10" db="EMBL/GenBank/DDBJ databases">
        <title>Genome sequence of Azospirillum formosense CC-Nfb-7.</title>
        <authorList>
            <person name="Ambrosini A."/>
            <person name="Sant'Anna F.H."/>
            <person name="Cassan F.D."/>
            <person name="Souza E.M."/>
            <person name="Passaglia L.M.P."/>
        </authorList>
    </citation>
    <scope>NUCLEOTIDE SEQUENCE [LARGE SCALE GENOMIC DNA]</scope>
    <source>
        <strain evidence="2 3">CC-NFb-7</strain>
    </source>
</reference>
<sequence length="587" mass="64202">MSIFDFRDSDALGSVLSVDTTVVVVRVADIDRLRQLQVNRLAVLESTRPGQHLVGIIQKITRSAAAPRARSEGENGVGAEEDEASPELNLVRIALIGTLVDRLGEHRNVFLRTLETVPEIDANCYAVEGERLTNFMRVIASIASDGQRLSLGCYTLDDRAEAFLNGNKFFQRHAVIVGSTGSGKSWTTARMLEQVAALPNANAIVFDIHGEYQTLQAEGIRHFRIAGPGDLDQAASLAEGVLYLPYWLLGYEALVTMFVDRSDQNAPNQTMVMQRAITGAKRAYLERGGHQDVLDNFTIDSPVPFDLEEVFGDLNKLNTEMVPGAKQEKQGDYHGKLSRLIARLENKRSDRRLGFLFRPGADTMAFDWLERLVSTLLAGSQDQADGKGGLKIIDFSEVPSDILPLIVSLVAKLAFSVQQWTTPGRRHPIALFCDEAHLYIPERAGAGAADDISVGIFERIAKEGRKYGVGLVVISQRPSEVNRTVLSQCNNVVAMRLTNGEDQSVIKRLLPDSLGSFGDLLPILDTGEALVVGDASLLPSRIRIAKPSRAPNSGTIEFWDKWADATPVGAAAEAVDGWRRQTQGAVM</sequence>
<dbReference type="SUPFAM" id="SSF52540">
    <property type="entry name" value="P-loop containing nucleoside triphosphate hydrolases"/>
    <property type="match status" value="1"/>
</dbReference>
<name>A0ABX2KZF6_9PROT</name>
<proteinExistence type="predicted"/>
<dbReference type="Proteomes" id="UP000639419">
    <property type="component" value="Unassembled WGS sequence"/>
</dbReference>
<protein>
    <submittedName>
        <fullName evidence="2">DUF87 domain-containing protein</fullName>
    </submittedName>
</protein>
<evidence type="ECO:0000259" key="1">
    <source>
        <dbReference type="Pfam" id="PF01935"/>
    </source>
</evidence>